<proteinExistence type="predicted"/>
<protein>
    <recommendedName>
        <fullName evidence="5">DUF3558 domain-containing protein</fullName>
    </recommendedName>
</protein>
<feature type="chain" id="PRO_5046323580" description="DUF3558 domain-containing protein" evidence="2">
    <location>
        <begin position="28"/>
        <end position="193"/>
    </location>
</feature>
<feature type="region of interest" description="Disordered" evidence="1">
    <location>
        <begin position="25"/>
        <end position="81"/>
    </location>
</feature>
<evidence type="ECO:0000256" key="1">
    <source>
        <dbReference type="SAM" id="MobiDB-lite"/>
    </source>
</evidence>
<gene>
    <name evidence="3" type="ORF">ACFY35_04055</name>
</gene>
<dbReference type="RefSeq" id="WP_020508936.1">
    <property type="nucleotide sequence ID" value="NZ_JBIAZU010000001.1"/>
</dbReference>
<sequence>MLSRNAWPGVVATLLLLPLAGCGGSGGATPDASSLPAVSPASEPPVTSPSAESTGSPSPGGNPPTPATTTTPKPITSPEGVEMVKSGGIAGISETIVVKADGTWSRVTGKGKPSASGKLTAAQMDQLQKLIADPRLEAEADRGTSGPGNCADSFEYTLHVRYRLIHYEACGQTNPPEVTKQIIALLQTATKGQ</sequence>
<accession>A0ABW6W8Q7</accession>
<feature type="compositionally biased region" description="Low complexity" evidence="1">
    <location>
        <begin position="67"/>
        <end position="78"/>
    </location>
</feature>
<name>A0ABW6W8Q7_9ACTN</name>
<dbReference type="EMBL" id="JBIAZU010000001">
    <property type="protein sequence ID" value="MFF5288586.1"/>
    <property type="molecule type" value="Genomic_DNA"/>
</dbReference>
<organism evidence="3 4">
    <name type="scientific">Paractinoplanes globisporus</name>
    <dbReference type="NCBI Taxonomy" id="113565"/>
    <lineage>
        <taxon>Bacteria</taxon>
        <taxon>Bacillati</taxon>
        <taxon>Actinomycetota</taxon>
        <taxon>Actinomycetes</taxon>
        <taxon>Micromonosporales</taxon>
        <taxon>Micromonosporaceae</taxon>
        <taxon>Paractinoplanes</taxon>
    </lineage>
</organism>
<evidence type="ECO:0000256" key="2">
    <source>
        <dbReference type="SAM" id="SignalP"/>
    </source>
</evidence>
<reference evidence="3 4" key="1">
    <citation type="submission" date="2024-10" db="EMBL/GenBank/DDBJ databases">
        <title>The Natural Products Discovery Center: Release of the First 8490 Sequenced Strains for Exploring Actinobacteria Biosynthetic Diversity.</title>
        <authorList>
            <person name="Kalkreuter E."/>
            <person name="Kautsar S.A."/>
            <person name="Yang D."/>
            <person name="Bader C.D."/>
            <person name="Teijaro C.N."/>
            <person name="Fluegel L."/>
            <person name="Davis C.M."/>
            <person name="Simpson J.R."/>
            <person name="Lauterbach L."/>
            <person name="Steele A.D."/>
            <person name="Gui C."/>
            <person name="Meng S."/>
            <person name="Li G."/>
            <person name="Viehrig K."/>
            <person name="Ye F."/>
            <person name="Su P."/>
            <person name="Kiefer A.F."/>
            <person name="Nichols A."/>
            <person name="Cepeda A.J."/>
            <person name="Yan W."/>
            <person name="Fan B."/>
            <person name="Jiang Y."/>
            <person name="Adhikari A."/>
            <person name="Zheng C.-J."/>
            <person name="Schuster L."/>
            <person name="Cowan T.M."/>
            <person name="Smanski M.J."/>
            <person name="Chevrette M.G."/>
            <person name="De Carvalho L.P.S."/>
            <person name="Shen B."/>
        </authorList>
    </citation>
    <scope>NUCLEOTIDE SEQUENCE [LARGE SCALE GENOMIC DNA]</scope>
    <source>
        <strain evidence="3 4">NPDC000087</strain>
    </source>
</reference>
<evidence type="ECO:0000313" key="4">
    <source>
        <dbReference type="Proteomes" id="UP001602245"/>
    </source>
</evidence>
<comment type="caution">
    <text evidence="3">The sequence shown here is derived from an EMBL/GenBank/DDBJ whole genome shotgun (WGS) entry which is preliminary data.</text>
</comment>
<keyword evidence="2" id="KW-0732">Signal</keyword>
<keyword evidence="4" id="KW-1185">Reference proteome</keyword>
<evidence type="ECO:0000313" key="3">
    <source>
        <dbReference type="EMBL" id="MFF5288586.1"/>
    </source>
</evidence>
<dbReference type="Proteomes" id="UP001602245">
    <property type="component" value="Unassembled WGS sequence"/>
</dbReference>
<evidence type="ECO:0008006" key="5">
    <source>
        <dbReference type="Google" id="ProtNLM"/>
    </source>
</evidence>
<feature type="signal peptide" evidence="2">
    <location>
        <begin position="1"/>
        <end position="27"/>
    </location>
</feature>